<feature type="domain" description="Transcriptional repressor NrdR-like N-terminal" evidence="1">
    <location>
        <begin position="1"/>
        <end position="39"/>
    </location>
</feature>
<dbReference type="RefSeq" id="WP_092913099.1">
    <property type="nucleotide sequence ID" value="NZ_FOXB01000028.1"/>
</dbReference>
<dbReference type="STRING" id="223786.SAMN05216234_12833"/>
<protein>
    <recommendedName>
        <fullName evidence="1">Transcriptional repressor NrdR-like N-terminal domain-containing protein</fullName>
    </recommendedName>
</protein>
<name>A0A1I5RRQ0_9BACT</name>
<proteinExistence type="predicted"/>
<dbReference type="SUPFAM" id="SSF57783">
    <property type="entry name" value="Zinc beta-ribbon"/>
    <property type="match status" value="1"/>
</dbReference>
<sequence>MMCPYCGHMKTRVYATRTGLVTERFRECAKCGYRFLTKELVKEDPLPFEYNRYLKEIGEIKESENKGQ</sequence>
<dbReference type="AlphaFoldDB" id="A0A1I5RRQ0"/>
<dbReference type="OrthoDB" id="9807461at2"/>
<evidence type="ECO:0000259" key="1">
    <source>
        <dbReference type="Pfam" id="PF22811"/>
    </source>
</evidence>
<organism evidence="2 3">
    <name type="scientific">Hydrogenimonas thermophila</name>
    <dbReference type="NCBI Taxonomy" id="223786"/>
    <lineage>
        <taxon>Bacteria</taxon>
        <taxon>Pseudomonadati</taxon>
        <taxon>Campylobacterota</taxon>
        <taxon>Epsilonproteobacteria</taxon>
        <taxon>Campylobacterales</taxon>
        <taxon>Hydrogenimonadaceae</taxon>
        <taxon>Hydrogenimonas</taxon>
    </lineage>
</organism>
<evidence type="ECO:0000313" key="3">
    <source>
        <dbReference type="Proteomes" id="UP000199227"/>
    </source>
</evidence>
<dbReference type="EMBL" id="FOXB01000028">
    <property type="protein sequence ID" value="SFP61229.1"/>
    <property type="molecule type" value="Genomic_DNA"/>
</dbReference>
<dbReference type="InterPro" id="IPR055173">
    <property type="entry name" value="NrdR-like_N"/>
</dbReference>
<evidence type="ECO:0000313" key="2">
    <source>
        <dbReference type="EMBL" id="SFP61229.1"/>
    </source>
</evidence>
<dbReference type="Proteomes" id="UP000199227">
    <property type="component" value="Unassembled WGS sequence"/>
</dbReference>
<accession>A0A1I5RRQ0</accession>
<dbReference type="Pfam" id="PF22811">
    <property type="entry name" value="Zn_ribbon_NrdR"/>
    <property type="match status" value="1"/>
</dbReference>
<reference evidence="2 3" key="1">
    <citation type="submission" date="2016-10" db="EMBL/GenBank/DDBJ databases">
        <authorList>
            <person name="de Groot N.N."/>
        </authorList>
    </citation>
    <scope>NUCLEOTIDE SEQUENCE [LARGE SCALE GENOMIC DNA]</scope>
    <source>
        <strain evidence="2 3">EP1-55-1</strain>
    </source>
</reference>
<keyword evidence="3" id="KW-1185">Reference proteome</keyword>
<gene>
    <name evidence="2" type="ORF">SAMN05216234_12833</name>
</gene>